<dbReference type="GO" id="GO:0004252">
    <property type="term" value="F:serine-type endopeptidase activity"/>
    <property type="evidence" value="ECO:0007669"/>
    <property type="project" value="InterPro"/>
</dbReference>
<dbReference type="SUPFAM" id="SSF50494">
    <property type="entry name" value="Trypsin-like serine proteases"/>
    <property type="match status" value="1"/>
</dbReference>
<sequence length="426" mass="47363">MKQSASSAFDVRLRSVTRHQILVLLLILSTWSPTSGAKEDFAEYYSQVYQIRVISPQAGSKSSIGSGFQVSRDGLIITNFHVIAAYVHAPERHKIEYQSHTGQKGSLTLLDFDVVNDLALLRHSNPSEKTLRMSDVALLKGQTVYALGNPRDYGTSLVQGPNNGLVEHSYDAQILFSASLNPGMSGGPALNSDGEVVGVNVATAGSQLSFLVPVAKAKALVAADREVLQQDYQAEIARQIKVWQRVRVQALIDSPWPTEEFAGKPLFGEIRKDFQCWGYTNDDEEARKVADASKSCRASNTLYLNHDLNAGELYFSFAHSRSLTLSPTQFASTIRPWMSANNDSNFTHSTNYQCHVDFLRGSASENMFQRATVCVRTYKKMAGLYDSLLLLEQVENEQKWVAHLSVSAVEKDQIQQINHKFLEHVQ</sequence>
<dbReference type="EMBL" id="BMXA01000002">
    <property type="protein sequence ID" value="GHA06351.1"/>
    <property type="molecule type" value="Genomic_DNA"/>
</dbReference>
<name>A0A918VLS4_9GAMM</name>
<proteinExistence type="predicted"/>
<reference evidence="1" key="1">
    <citation type="journal article" date="2014" name="Int. J. Syst. Evol. Microbiol.">
        <title>Complete genome sequence of Corynebacterium casei LMG S-19264T (=DSM 44701T), isolated from a smear-ripened cheese.</title>
        <authorList>
            <consortium name="US DOE Joint Genome Institute (JGI-PGF)"/>
            <person name="Walter F."/>
            <person name="Albersmeier A."/>
            <person name="Kalinowski J."/>
            <person name="Ruckert C."/>
        </authorList>
    </citation>
    <scope>NUCLEOTIDE SEQUENCE</scope>
    <source>
        <strain evidence="1">KCTC 12711</strain>
    </source>
</reference>
<comment type="caution">
    <text evidence="1">The sequence shown here is derived from an EMBL/GenBank/DDBJ whole genome shotgun (WGS) entry which is preliminary data.</text>
</comment>
<protein>
    <recommendedName>
        <fullName evidence="3">Serine protease</fullName>
    </recommendedName>
</protein>
<evidence type="ECO:0000313" key="1">
    <source>
        <dbReference type="EMBL" id="GHA06351.1"/>
    </source>
</evidence>
<dbReference type="PANTHER" id="PTHR43019">
    <property type="entry name" value="SERINE ENDOPROTEASE DEGS"/>
    <property type="match status" value="1"/>
</dbReference>
<reference evidence="1" key="2">
    <citation type="submission" date="2020-09" db="EMBL/GenBank/DDBJ databases">
        <authorList>
            <person name="Sun Q."/>
            <person name="Kim S."/>
        </authorList>
    </citation>
    <scope>NUCLEOTIDE SEQUENCE</scope>
    <source>
        <strain evidence="1">KCTC 12711</strain>
    </source>
</reference>
<organism evidence="1 2">
    <name type="scientific">Arenicella chitinivorans</name>
    <dbReference type="NCBI Taxonomy" id="1329800"/>
    <lineage>
        <taxon>Bacteria</taxon>
        <taxon>Pseudomonadati</taxon>
        <taxon>Pseudomonadota</taxon>
        <taxon>Gammaproteobacteria</taxon>
        <taxon>Arenicellales</taxon>
        <taxon>Arenicellaceae</taxon>
        <taxon>Arenicella</taxon>
    </lineage>
</organism>
<evidence type="ECO:0000313" key="2">
    <source>
        <dbReference type="Proteomes" id="UP000614811"/>
    </source>
</evidence>
<dbReference type="InterPro" id="IPR001940">
    <property type="entry name" value="Peptidase_S1C"/>
</dbReference>
<accession>A0A918VLS4</accession>
<dbReference type="Gene3D" id="2.40.10.120">
    <property type="match status" value="1"/>
</dbReference>
<dbReference type="Proteomes" id="UP000614811">
    <property type="component" value="Unassembled WGS sequence"/>
</dbReference>
<dbReference type="InterPro" id="IPR009003">
    <property type="entry name" value="Peptidase_S1_PA"/>
</dbReference>
<dbReference type="PRINTS" id="PR00834">
    <property type="entry name" value="PROTEASES2C"/>
</dbReference>
<keyword evidence="2" id="KW-1185">Reference proteome</keyword>
<dbReference type="AlphaFoldDB" id="A0A918VLS4"/>
<dbReference type="PANTHER" id="PTHR43019:SF23">
    <property type="entry name" value="PROTEASE DO-LIKE 5, CHLOROPLASTIC"/>
    <property type="match status" value="1"/>
</dbReference>
<gene>
    <name evidence="1" type="ORF">GCM10008090_15040</name>
</gene>
<dbReference type="Pfam" id="PF13365">
    <property type="entry name" value="Trypsin_2"/>
    <property type="match status" value="1"/>
</dbReference>
<dbReference type="GO" id="GO:0006508">
    <property type="term" value="P:proteolysis"/>
    <property type="evidence" value="ECO:0007669"/>
    <property type="project" value="InterPro"/>
</dbReference>
<evidence type="ECO:0008006" key="3">
    <source>
        <dbReference type="Google" id="ProtNLM"/>
    </source>
</evidence>